<keyword evidence="1" id="KW-0472">Membrane</keyword>
<keyword evidence="1" id="KW-1133">Transmembrane helix</keyword>
<dbReference type="RefSeq" id="XP_005645873.1">
    <property type="nucleotide sequence ID" value="XM_005645816.1"/>
</dbReference>
<proteinExistence type="predicted"/>
<dbReference type="GeneID" id="17039314"/>
<accession>I0YSG0</accession>
<dbReference type="OrthoDB" id="14667at75966"/>
<dbReference type="KEGG" id="csl:COCSUDRAFT_56551"/>
<dbReference type="AlphaFoldDB" id="I0YSG0"/>
<evidence type="ECO:0000313" key="3">
    <source>
        <dbReference type="Proteomes" id="UP000007264"/>
    </source>
</evidence>
<comment type="caution">
    <text evidence="2">The sequence shown here is derived from an EMBL/GenBank/DDBJ whole genome shotgun (WGS) entry which is preliminary data.</text>
</comment>
<evidence type="ECO:0000313" key="2">
    <source>
        <dbReference type="EMBL" id="EIE21329.1"/>
    </source>
</evidence>
<organism evidence="2 3">
    <name type="scientific">Coccomyxa subellipsoidea (strain C-169)</name>
    <name type="common">Green microalga</name>
    <dbReference type="NCBI Taxonomy" id="574566"/>
    <lineage>
        <taxon>Eukaryota</taxon>
        <taxon>Viridiplantae</taxon>
        <taxon>Chlorophyta</taxon>
        <taxon>core chlorophytes</taxon>
        <taxon>Trebouxiophyceae</taxon>
        <taxon>Trebouxiophyceae incertae sedis</taxon>
        <taxon>Coccomyxaceae</taxon>
        <taxon>Coccomyxa</taxon>
        <taxon>Coccomyxa subellipsoidea</taxon>
    </lineage>
</organism>
<dbReference type="Proteomes" id="UP000007264">
    <property type="component" value="Unassembled WGS sequence"/>
</dbReference>
<sequence length="225" mass="24117">MLRCLQISLPKNCTANTQTKGYELQSCKLPCDVKGPTRFFLGTGAEIKISFKTKPTLVVIGGSQNLHFLNDEIPDMTILKAPAPPNPIVDYGFTGFNFAPQQKYYNMFKDGVLAKLAIYAFDTSASPGKSAVKGLATYKSAACRMFLYVQMTSQPANETVGPGHLFVAAKGANTSELAARRRLLSKVLPPSLVGGLLLIICATGCLLGKCAQRKRHSAYGGASSC</sequence>
<keyword evidence="3" id="KW-1185">Reference proteome</keyword>
<gene>
    <name evidence="2" type="ORF">COCSUDRAFT_56551</name>
</gene>
<evidence type="ECO:0000256" key="1">
    <source>
        <dbReference type="SAM" id="Phobius"/>
    </source>
</evidence>
<keyword evidence="1" id="KW-0812">Transmembrane</keyword>
<reference evidence="2 3" key="1">
    <citation type="journal article" date="2012" name="Genome Biol.">
        <title>The genome of the polar eukaryotic microalga coccomyxa subellipsoidea reveals traits of cold adaptation.</title>
        <authorList>
            <person name="Blanc G."/>
            <person name="Agarkova I."/>
            <person name="Grimwood J."/>
            <person name="Kuo A."/>
            <person name="Brueggeman A."/>
            <person name="Dunigan D."/>
            <person name="Gurnon J."/>
            <person name="Ladunga I."/>
            <person name="Lindquist E."/>
            <person name="Lucas S."/>
            <person name="Pangilinan J."/>
            <person name="Proschold T."/>
            <person name="Salamov A."/>
            <person name="Schmutz J."/>
            <person name="Weeks D."/>
            <person name="Yamada T."/>
            <person name="Claverie J.M."/>
            <person name="Grigoriev I."/>
            <person name="Van Etten J."/>
            <person name="Lomsadze A."/>
            <person name="Borodovsky M."/>
        </authorList>
    </citation>
    <scope>NUCLEOTIDE SEQUENCE [LARGE SCALE GENOMIC DNA]</scope>
    <source>
        <strain evidence="2 3">C-169</strain>
    </source>
</reference>
<feature type="transmembrane region" description="Helical" evidence="1">
    <location>
        <begin position="187"/>
        <end position="207"/>
    </location>
</feature>
<name>I0YSG0_COCSC</name>
<protein>
    <submittedName>
        <fullName evidence="2">Uncharacterized protein</fullName>
    </submittedName>
</protein>
<dbReference type="EMBL" id="AGSI01000012">
    <property type="protein sequence ID" value="EIE21329.1"/>
    <property type="molecule type" value="Genomic_DNA"/>
</dbReference>